<feature type="domain" description="Replication factor A C-terminal" evidence="3">
    <location>
        <begin position="227"/>
        <end position="310"/>
    </location>
</feature>
<evidence type="ECO:0000313" key="4">
    <source>
        <dbReference type="EMBL" id="RYQ82383.1"/>
    </source>
</evidence>
<dbReference type="PANTHER" id="PTHR47165">
    <property type="entry name" value="OS03G0429900 PROTEIN"/>
    <property type="match status" value="1"/>
</dbReference>
<dbReference type="CDD" id="cd04480">
    <property type="entry name" value="RPA1_DBD_A_like"/>
    <property type="match status" value="1"/>
</dbReference>
<evidence type="ECO:0008006" key="6">
    <source>
        <dbReference type="Google" id="ProtNLM"/>
    </source>
</evidence>
<dbReference type="EMBL" id="SDMP01000020">
    <property type="protein sequence ID" value="RYQ82383.1"/>
    <property type="molecule type" value="Genomic_DNA"/>
</dbReference>
<dbReference type="AlphaFoldDB" id="A0A444WYC3"/>
<feature type="compositionally biased region" description="Polar residues" evidence="1">
    <location>
        <begin position="181"/>
        <end position="193"/>
    </location>
</feature>
<dbReference type="Pfam" id="PF02721">
    <property type="entry name" value="DUF223"/>
    <property type="match status" value="1"/>
</dbReference>
<gene>
    <name evidence="4" type="ORF">Ahy_B10g100969</name>
</gene>
<proteinExistence type="predicted"/>
<dbReference type="Gene3D" id="2.40.50.140">
    <property type="entry name" value="Nucleic acid-binding proteins"/>
    <property type="match status" value="3"/>
</dbReference>
<evidence type="ECO:0000259" key="2">
    <source>
        <dbReference type="Pfam" id="PF02721"/>
    </source>
</evidence>
<organism evidence="4 5">
    <name type="scientific">Arachis hypogaea</name>
    <name type="common">Peanut</name>
    <dbReference type="NCBI Taxonomy" id="3818"/>
    <lineage>
        <taxon>Eukaryota</taxon>
        <taxon>Viridiplantae</taxon>
        <taxon>Streptophyta</taxon>
        <taxon>Embryophyta</taxon>
        <taxon>Tracheophyta</taxon>
        <taxon>Spermatophyta</taxon>
        <taxon>Magnoliopsida</taxon>
        <taxon>eudicotyledons</taxon>
        <taxon>Gunneridae</taxon>
        <taxon>Pentapetalae</taxon>
        <taxon>rosids</taxon>
        <taxon>fabids</taxon>
        <taxon>Fabales</taxon>
        <taxon>Fabaceae</taxon>
        <taxon>Papilionoideae</taxon>
        <taxon>50 kb inversion clade</taxon>
        <taxon>dalbergioids sensu lato</taxon>
        <taxon>Dalbergieae</taxon>
        <taxon>Pterocarpus clade</taxon>
        <taxon>Arachis</taxon>
    </lineage>
</organism>
<evidence type="ECO:0000313" key="5">
    <source>
        <dbReference type="Proteomes" id="UP000289738"/>
    </source>
</evidence>
<evidence type="ECO:0000256" key="1">
    <source>
        <dbReference type="SAM" id="MobiDB-lite"/>
    </source>
</evidence>
<name>A0A444WYC3_ARAHY</name>
<feature type="region of interest" description="Disordered" evidence="1">
    <location>
        <begin position="181"/>
        <end position="200"/>
    </location>
</feature>
<evidence type="ECO:0000259" key="3">
    <source>
        <dbReference type="Pfam" id="PF08646"/>
    </source>
</evidence>
<comment type="caution">
    <text evidence="4">The sequence shown here is derived from an EMBL/GenBank/DDBJ whole genome shotgun (WGS) entry which is preliminary data.</text>
</comment>
<dbReference type="InterPro" id="IPR003871">
    <property type="entry name" value="RFA1B/D_OB_1st"/>
</dbReference>
<dbReference type="PANTHER" id="PTHR47165:SF4">
    <property type="entry name" value="OS03G0429900 PROTEIN"/>
    <property type="match status" value="1"/>
</dbReference>
<dbReference type="InterPro" id="IPR012340">
    <property type="entry name" value="NA-bd_OB-fold"/>
</dbReference>
<dbReference type="SUPFAM" id="SSF50249">
    <property type="entry name" value="Nucleic acid-binding proteins"/>
    <property type="match status" value="2"/>
</dbReference>
<dbReference type="Proteomes" id="UP000289738">
    <property type="component" value="Chromosome B10"/>
</dbReference>
<keyword evidence="5" id="KW-1185">Reference proteome</keyword>
<dbReference type="Pfam" id="PF08646">
    <property type="entry name" value="Rep_fac-A_C"/>
    <property type="match status" value="1"/>
</dbReference>
<sequence>MTKVFDKLMDVNARKLDWNFQVYIVHLWEVPNIFNINDINGIEMVLQDIQGGRIQASITKPLVKKWRGKILEFKMYIMTHFIVVDKKEKTRTTNNKWSINFSHRTTVQPVVKPSYPLKAFCFKPIPELLAAEKLEDSVLIDVIGEVIGKEDPRQLITSKGRETKRLAVILEDLERLSSKPSNSARISQVSSRGPRSGADELRNGDVVVKTIEEVLSSTQEGPTWIAGTIVSINAGKDDWFYKSCRKCPKKVDTPIGNRYECEKCGHTHGSASFRFKVEVMVYDGTGSLMLLMWDRETVQFCGRQAEQIKNEEVIQNIH</sequence>
<feature type="domain" description="Replication protein A 70 kDa DNA-binding subunit B/D first OB fold" evidence="2">
    <location>
        <begin position="5"/>
        <end position="109"/>
    </location>
</feature>
<protein>
    <recommendedName>
        <fullName evidence="6">Replication factor A C-terminal domain-containing protein</fullName>
    </recommendedName>
</protein>
<reference evidence="4 5" key="1">
    <citation type="submission" date="2019-01" db="EMBL/GenBank/DDBJ databases">
        <title>Sequencing of cultivated peanut Arachis hypogaea provides insights into genome evolution and oil improvement.</title>
        <authorList>
            <person name="Chen X."/>
        </authorList>
    </citation>
    <scope>NUCLEOTIDE SEQUENCE [LARGE SCALE GENOMIC DNA]</scope>
    <source>
        <strain evidence="5">cv. Fuhuasheng</strain>
        <tissue evidence="4">Leaves</tissue>
    </source>
</reference>
<accession>A0A444WYC3</accession>
<dbReference type="InterPro" id="IPR013955">
    <property type="entry name" value="Rep_factor-A_C"/>
</dbReference>